<keyword evidence="3" id="KW-1185">Reference proteome</keyword>
<proteinExistence type="predicted"/>
<evidence type="ECO:0000256" key="1">
    <source>
        <dbReference type="SAM" id="MobiDB-lite"/>
    </source>
</evidence>
<dbReference type="RefSeq" id="WP_190580095.1">
    <property type="nucleotide sequence ID" value="NZ_JACJQY010000034.1"/>
</dbReference>
<dbReference type="EMBL" id="JACJQY010000034">
    <property type="protein sequence ID" value="MBD2318718.1"/>
    <property type="molecule type" value="Genomic_DNA"/>
</dbReference>
<organism evidence="2 3">
    <name type="scientific">Phormidium tenue FACHB-1050</name>
    <dbReference type="NCBI Taxonomy" id="2692857"/>
    <lineage>
        <taxon>Bacteria</taxon>
        <taxon>Bacillati</taxon>
        <taxon>Cyanobacteriota</taxon>
        <taxon>Cyanophyceae</taxon>
        <taxon>Oscillatoriophycideae</taxon>
        <taxon>Oscillatoriales</taxon>
        <taxon>Oscillatoriaceae</taxon>
        <taxon>Phormidium</taxon>
    </lineage>
</organism>
<accession>A0ABR8CEI5</accession>
<sequence>MRRKNNGQKAIAYVLSSLAKNKNLKILSNPHKTMIKQITLEVESPIADAYQNATPEHRQALQAIVSLYLKSISIPQQIVSKEANAKSEQKDVNPDQEGPNKKPKRTTPTHLAGKIEILGDIVSPIVDEEDWECLK</sequence>
<protein>
    <submittedName>
        <fullName evidence="2">Uncharacterized protein</fullName>
    </submittedName>
</protein>
<dbReference type="Proteomes" id="UP000618445">
    <property type="component" value="Unassembled WGS sequence"/>
</dbReference>
<name>A0ABR8CEI5_9CYAN</name>
<evidence type="ECO:0000313" key="2">
    <source>
        <dbReference type="EMBL" id="MBD2318718.1"/>
    </source>
</evidence>
<gene>
    <name evidence="2" type="ORF">H6G05_17925</name>
</gene>
<reference evidence="2 3" key="1">
    <citation type="journal article" date="2020" name="ISME J.">
        <title>Comparative genomics reveals insights into cyanobacterial evolution and habitat adaptation.</title>
        <authorList>
            <person name="Chen M.Y."/>
            <person name="Teng W.K."/>
            <person name="Zhao L."/>
            <person name="Hu C.X."/>
            <person name="Zhou Y.K."/>
            <person name="Han B.P."/>
            <person name="Song L.R."/>
            <person name="Shu W.S."/>
        </authorList>
    </citation>
    <scope>NUCLEOTIDE SEQUENCE [LARGE SCALE GENOMIC DNA]</scope>
    <source>
        <strain evidence="2 3">FACHB-1050</strain>
    </source>
</reference>
<evidence type="ECO:0000313" key="3">
    <source>
        <dbReference type="Proteomes" id="UP000618445"/>
    </source>
</evidence>
<feature type="region of interest" description="Disordered" evidence="1">
    <location>
        <begin position="80"/>
        <end position="111"/>
    </location>
</feature>
<feature type="compositionally biased region" description="Basic and acidic residues" evidence="1">
    <location>
        <begin position="83"/>
        <end position="93"/>
    </location>
</feature>
<comment type="caution">
    <text evidence="2">The sequence shown here is derived from an EMBL/GenBank/DDBJ whole genome shotgun (WGS) entry which is preliminary data.</text>
</comment>